<accession>A0ACB8AYC6</accession>
<proteinExistence type="predicted"/>
<organism evidence="1 2">
    <name type="scientific">Leucogyrophana mollusca</name>
    <dbReference type="NCBI Taxonomy" id="85980"/>
    <lineage>
        <taxon>Eukaryota</taxon>
        <taxon>Fungi</taxon>
        <taxon>Dikarya</taxon>
        <taxon>Basidiomycota</taxon>
        <taxon>Agaricomycotina</taxon>
        <taxon>Agaricomycetes</taxon>
        <taxon>Agaricomycetidae</taxon>
        <taxon>Boletales</taxon>
        <taxon>Boletales incertae sedis</taxon>
        <taxon>Leucogyrophana</taxon>
    </lineage>
</organism>
<sequence length="255" mass="28943">MPFPSDLESWEIFPNTIEGMVEWADLFRDSTVKDSSRNRILIYKSLKDSTTGDVFPVSIRLQGILKHFKLERFGSWTGRQLRTPSVTKFSRNLYFQRKVFTKVNYLTIMVRSPGLTGLMQRAEGDYDDVGKIPFADDPHGWYRAVQPHWQVADPVTIGRVAEDGVITPLNPLLLSRGDFVEIGAEFDIVVSRDQDHRPVTKTFLAFHHVVQLATTAELHCNTNEMVCSFSQVYSLLFEQIYTTVGSMCATQALSG</sequence>
<evidence type="ECO:0000313" key="2">
    <source>
        <dbReference type="Proteomes" id="UP000790709"/>
    </source>
</evidence>
<evidence type="ECO:0000313" key="1">
    <source>
        <dbReference type="EMBL" id="KAH7918546.1"/>
    </source>
</evidence>
<gene>
    <name evidence="1" type="ORF">BV22DRAFT_1024426</name>
</gene>
<protein>
    <submittedName>
        <fullName evidence="1">Uncharacterized protein</fullName>
    </submittedName>
</protein>
<keyword evidence="2" id="KW-1185">Reference proteome</keyword>
<dbReference type="Proteomes" id="UP000790709">
    <property type="component" value="Unassembled WGS sequence"/>
</dbReference>
<dbReference type="EMBL" id="MU266770">
    <property type="protein sequence ID" value="KAH7918546.1"/>
    <property type="molecule type" value="Genomic_DNA"/>
</dbReference>
<name>A0ACB8AYC6_9AGAM</name>
<comment type="caution">
    <text evidence="1">The sequence shown here is derived from an EMBL/GenBank/DDBJ whole genome shotgun (WGS) entry which is preliminary data.</text>
</comment>
<reference evidence="1" key="1">
    <citation type="journal article" date="2021" name="New Phytol.">
        <title>Evolutionary innovations through gain and loss of genes in the ectomycorrhizal Boletales.</title>
        <authorList>
            <person name="Wu G."/>
            <person name="Miyauchi S."/>
            <person name="Morin E."/>
            <person name="Kuo A."/>
            <person name="Drula E."/>
            <person name="Varga T."/>
            <person name="Kohler A."/>
            <person name="Feng B."/>
            <person name="Cao Y."/>
            <person name="Lipzen A."/>
            <person name="Daum C."/>
            <person name="Hundley H."/>
            <person name="Pangilinan J."/>
            <person name="Johnson J."/>
            <person name="Barry K."/>
            <person name="LaButti K."/>
            <person name="Ng V."/>
            <person name="Ahrendt S."/>
            <person name="Min B."/>
            <person name="Choi I.G."/>
            <person name="Park H."/>
            <person name="Plett J.M."/>
            <person name="Magnuson J."/>
            <person name="Spatafora J.W."/>
            <person name="Nagy L.G."/>
            <person name="Henrissat B."/>
            <person name="Grigoriev I.V."/>
            <person name="Yang Z.L."/>
            <person name="Xu J."/>
            <person name="Martin F.M."/>
        </authorList>
    </citation>
    <scope>NUCLEOTIDE SEQUENCE</scope>
    <source>
        <strain evidence="1">KUC20120723A-06</strain>
    </source>
</reference>